<dbReference type="EC" id="2.1.1.-" evidence="6"/>
<dbReference type="OrthoDB" id="9806164at2"/>
<reference evidence="7 8" key="1">
    <citation type="submission" date="2016-11" db="EMBL/GenBank/DDBJ databases">
        <authorList>
            <person name="Jaros S."/>
            <person name="Januszkiewicz K."/>
            <person name="Wedrychowicz H."/>
        </authorList>
    </citation>
    <scope>NUCLEOTIDE SEQUENCE [LARGE SCALE GENOMIC DNA]</scope>
    <source>
        <strain evidence="7 8">DSM 44523</strain>
    </source>
</reference>
<organism evidence="7 8">
    <name type="scientific">Streptoalloteichus hindustanus</name>
    <dbReference type="NCBI Taxonomy" id="2017"/>
    <lineage>
        <taxon>Bacteria</taxon>
        <taxon>Bacillati</taxon>
        <taxon>Actinomycetota</taxon>
        <taxon>Actinomycetes</taxon>
        <taxon>Pseudonocardiales</taxon>
        <taxon>Pseudonocardiaceae</taxon>
        <taxon>Streptoalloteichus</taxon>
    </lineage>
</organism>
<evidence type="ECO:0000256" key="4">
    <source>
        <dbReference type="ARBA" id="ARBA00022679"/>
    </source>
</evidence>
<evidence type="ECO:0000256" key="5">
    <source>
        <dbReference type="ARBA" id="ARBA00022691"/>
    </source>
</evidence>
<dbReference type="SUPFAM" id="SSF53335">
    <property type="entry name" value="S-adenosyl-L-methionine-dependent methyltransferases"/>
    <property type="match status" value="1"/>
</dbReference>
<dbReference type="EMBL" id="FQVN01000017">
    <property type="protein sequence ID" value="SHG94459.1"/>
    <property type="molecule type" value="Genomic_DNA"/>
</dbReference>
<proteinExistence type="inferred from homology"/>
<gene>
    <name evidence="7" type="ORF">SAMN05444320_1174</name>
</gene>
<comment type="similarity">
    <text evidence="2 6">Belongs to the UPF0677 family.</text>
</comment>
<evidence type="ECO:0000256" key="6">
    <source>
        <dbReference type="RuleBase" id="RU362030"/>
    </source>
</evidence>
<dbReference type="STRING" id="2017.SAMN05444320_1174"/>
<name>A0A1M5NZ42_STRHI</name>
<evidence type="ECO:0000256" key="1">
    <source>
        <dbReference type="ARBA" id="ARBA00003907"/>
    </source>
</evidence>
<protein>
    <recommendedName>
        <fullName evidence="6">S-adenosyl-L-methionine-dependent methyltransferase</fullName>
        <ecNumber evidence="6">2.1.1.-</ecNumber>
    </recommendedName>
</protein>
<dbReference type="Proteomes" id="UP000184501">
    <property type="component" value="Unassembled WGS sequence"/>
</dbReference>
<accession>A0A1M5NZ42</accession>
<dbReference type="PANTHER" id="PTHR43619:SF2">
    <property type="entry name" value="S-ADENOSYL-L-METHIONINE-DEPENDENT METHYLTRANSFERASES SUPERFAMILY PROTEIN"/>
    <property type="match status" value="1"/>
</dbReference>
<dbReference type="PANTHER" id="PTHR43619">
    <property type="entry name" value="S-ADENOSYL-L-METHIONINE-DEPENDENT METHYLTRANSFERASE YKTD-RELATED"/>
    <property type="match status" value="1"/>
</dbReference>
<keyword evidence="3 6" id="KW-0489">Methyltransferase</keyword>
<dbReference type="Gene3D" id="3.40.50.150">
    <property type="entry name" value="Vaccinia Virus protein VP39"/>
    <property type="match status" value="1"/>
</dbReference>
<dbReference type="RefSeq" id="WP_073489758.1">
    <property type="nucleotide sequence ID" value="NZ_FQVN01000017.1"/>
</dbReference>
<keyword evidence="8" id="KW-1185">Reference proteome</keyword>
<dbReference type="AlphaFoldDB" id="A0A1M5NZ42"/>
<evidence type="ECO:0000256" key="2">
    <source>
        <dbReference type="ARBA" id="ARBA00008138"/>
    </source>
</evidence>
<dbReference type="GO" id="GO:0032259">
    <property type="term" value="P:methylation"/>
    <property type="evidence" value="ECO:0007669"/>
    <property type="project" value="UniProtKB-KW"/>
</dbReference>
<dbReference type="Pfam" id="PF04072">
    <property type="entry name" value="LCM"/>
    <property type="match status" value="1"/>
</dbReference>
<keyword evidence="5 6" id="KW-0949">S-adenosyl-L-methionine</keyword>
<keyword evidence="4 7" id="KW-0808">Transferase</keyword>
<dbReference type="NCBIfam" id="TIGR00027">
    <property type="entry name" value="mthyl_TIGR00027"/>
    <property type="match status" value="1"/>
</dbReference>
<evidence type="ECO:0000256" key="3">
    <source>
        <dbReference type="ARBA" id="ARBA00022603"/>
    </source>
</evidence>
<dbReference type="GO" id="GO:0008168">
    <property type="term" value="F:methyltransferase activity"/>
    <property type="evidence" value="ECO:0007669"/>
    <property type="project" value="UniProtKB-UniRule"/>
</dbReference>
<sequence>MRRSTPSATAQNVALARAHLTHTGVLHDPWARTMLRPRWAVIARAPRRRPFARWGRSTAFTLVAARTRFYDDAVRSAVDQGVRQVVVLAAGYDSRAWRLARPGVRFFEVDHPATRADKRRRAPAGGPRFGSVDLETEPLDRALLAAGLATDEPALFTVEGLTMYLGERRVRALLTALGRLGGQEAGWRSTSG</sequence>
<evidence type="ECO:0000313" key="7">
    <source>
        <dbReference type="EMBL" id="SHG94459.1"/>
    </source>
</evidence>
<dbReference type="InterPro" id="IPR007213">
    <property type="entry name" value="Ppm1/Ppm2/Tcmp"/>
</dbReference>
<comment type="function">
    <text evidence="1 6">Exhibits S-adenosyl-L-methionine-dependent methyltransferase activity.</text>
</comment>
<evidence type="ECO:0000313" key="8">
    <source>
        <dbReference type="Proteomes" id="UP000184501"/>
    </source>
</evidence>
<dbReference type="InterPro" id="IPR011610">
    <property type="entry name" value="SAM_mthyl_Trfase_ML2640-like"/>
</dbReference>
<dbReference type="InterPro" id="IPR029063">
    <property type="entry name" value="SAM-dependent_MTases_sf"/>
</dbReference>